<sequence>MIEEWAEMHSVVKIVEQFISYHGLSQDIALKLALHFKQQARLKYAANRQLRHELLRFIRSQAVQCRLNECLPGSSEVIESVFGKQKYLEGEQSKSGFTGLLLALPAMVAELNADIVKQALESTPVKTVLEWKKKYLGDTVQARRRHAFSNHYQE</sequence>
<name>A0A1H6FG11_9GAMM</name>
<dbReference type="EMBL" id="FMSV02000543">
    <property type="protein sequence ID" value="SEH08106.1"/>
    <property type="molecule type" value="Genomic_DNA"/>
</dbReference>
<organism evidence="1 2">
    <name type="scientific">Candidatus Venteria ishoeyi</name>
    <dbReference type="NCBI Taxonomy" id="1899563"/>
    <lineage>
        <taxon>Bacteria</taxon>
        <taxon>Pseudomonadati</taxon>
        <taxon>Pseudomonadota</taxon>
        <taxon>Gammaproteobacteria</taxon>
        <taxon>Thiotrichales</taxon>
        <taxon>Thiotrichaceae</taxon>
        <taxon>Venteria</taxon>
    </lineage>
</organism>
<evidence type="ECO:0000313" key="2">
    <source>
        <dbReference type="Proteomes" id="UP000236724"/>
    </source>
</evidence>
<accession>A0A1H6FG11</accession>
<reference evidence="1 2" key="1">
    <citation type="submission" date="2016-10" db="EMBL/GenBank/DDBJ databases">
        <authorList>
            <person name="de Groot N.N."/>
        </authorList>
    </citation>
    <scope>NUCLEOTIDE SEQUENCE [LARGE SCALE GENOMIC DNA]</scope>
    <source>
        <strain evidence="1">MBHS1</strain>
    </source>
</reference>
<evidence type="ECO:0000313" key="1">
    <source>
        <dbReference type="EMBL" id="SEH08106.1"/>
    </source>
</evidence>
<dbReference type="AlphaFoldDB" id="A0A1H6FG11"/>
<proteinExistence type="predicted"/>
<keyword evidence="2" id="KW-1185">Reference proteome</keyword>
<dbReference type="Proteomes" id="UP000236724">
    <property type="component" value="Unassembled WGS sequence"/>
</dbReference>
<protein>
    <submittedName>
        <fullName evidence="1">Uncharacterized protein</fullName>
    </submittedName>
</protein>
<gene>
    <name evidence="1" type="ORF">MBHS_03995</name>
</gene>